<accession>A0A101UXX3</accession>
<dbReference type="Proteomes" id="UP000053260">
    <property type="component" value="Unassembled WGS sequence"/>
</dbReference>
<dbReference type="STRING" id="909626.AQJ91_23190"/>
<protein>
    <recommendedName>
        <fullName evidence="1">HD domain-containing protein</fullName>
    </recommendedName>
</protein>
<dbReference type="EMBL" id="LMXB01000058">
    <property type="protein sequence ID" value="KUO18858.1"/>
    <property type="molecule type" value="Genomic_DNA"/>
</dbReference>
<feature type="domain" description="HD" evidence="1">
    <location>
        <begin position="21"/>
        <end position="119"/>
    </location>
</feature>
<evidence type="ECO:0000313" key="2">
    <source>
        <dbReference type="EMBL" id="KUO18858.1"/>
    </source>
</evidence>
<reference evidence="2 3" key="1">
    <citation type="submission" date="2015-10" db="EMBL/GenBank/DDBJ databases">
        <title>Draft genome sequence of Streptomyces sp. RV15, isolated from a marine sponge.</title>
        <authorList>
            <person name="Ruckert C."/>
            <person name="Abdelmohsen U.R."/>
            <person name="Winkler A."/>
            <person name="Hentschel U."/>
            <person name="Kalinowski J."/>
            <person name="Kampfer P."/>
            <person name="Glaeser S."/>
        </authorList>
    </citation>
    <scope>NUCLEOTIDE SEQUENCE [LARGE SCALE GENOMIC DNA]</scope>
    <source>
        <strain evidence="2 3">RV15</strain>
    </source>
</reference>
<dbReference type="AlphaFoldDB" id="A0A101UXX3"/>
<evidence type="ECO:0000313" key="3">
    <source>
        <dbReference type="Proteomes" id="UP000053260"/>
    </source>
</evidence>
<dbReference type="Pfam" id="PF01966">
    <property type="entry name" value="HD"/>
    <property type="match status" value="1"/>
</dbReference>
<dbReference type="SUPFAM" id="SSF109604">
    <property type="entry name" value="HD-domain/PDEase-like"/>
    <property type="match status" value="1"/>
</dbReference>
<dbReference type="InterPro" id="IPR006674">
    <property type="entry name" value="HD_domain"/>
</dbReference>
<organism evidence="2 3">
    <name type="scientific">Streptomyces dysideae</name>
    <dbReference type="NCBI Taxonomy" id="909626"/>
    <lineage>
        <taxon>Bacteria</taxon>
        <taxon>Bacillati</taxon>
        <taxon>Actinomycetota</taxon>
        <taxon>Actinomycetes</taxon>
        <taxon>Kitasatosporales</taxon>
        <taxon>Streptomycetaceae</taxon>
        <taxon>Streptomyces</taxon>
    </lineage>
</organism>
<dbReference type="Gene3D" id="1.10.3210.10">
    <property type="entry name" value="Hypothetical protein af1432"/>
    <property type="match status" value="1"/>
</dbReference>
<name>A0A101UXX3_9ACTN</name>
<keyword evidence="3" id="KW-1185">Reference proteome</keyword>
<proteinExistence type="predicted"/>
<sequence>MHPGAATARDVLTRLVHPAIVNHSIRTYMWAVLAGERRGMAAGRDYDDDLLFYACSLHDLGTSDAHDGPRRFEVEGADAAAELLTAEGLGADRVDEVWEAIALHTSPHIAERRGPLTLLTRLGVLTDFGEGAIDDPAVREEMERLHPRLAIERELTGAVVAQALRRPEKAPLHSWPGSLLRAHLDSAVSHPAPRHERTEA</sequence>
<gene>
    <name evidence="2" type="ORF">AQJ91_23190</name>
</gene>
<dbReference type="PANTHER" id="PTHR35569:SF1">
    <property type="entry name" value="CYANAMIDE HYDRATASE DDI2-RELATED"/>
    <property type="match status" value="1"/>
</dbReference>
<evidence type="ECO:0000259" key="1">
    <source>
        <dbReference type="Pfam" id="PF01966"/>
    </source>
</evidence>
<comment type="caution">
    <text evidence="2">The sequence shown here is derived from an EMBL/GenBank/DDBJ whole genome shotgun (WGS) entry which is preliminary data.</text>
</comment>
<dbReference type="PANTHER" id="PTHR35569">
    <property type="entry name" value="CYANAMIDE HYDRATASE DDI2-RELATED"/>
    <property type="match status" value="1"/>
</dbReference>